<dbReference type="AlphaFoldDB" id="A0A1Z5JA18"/>
<protein>
    <submittedName>
        <fullName evidence="1">Uncharacterized protein</fullName>
    </submittedName>
</protein>
<dbReference type="InterPro" id="IPR011990">
    <property type="entry name" value="TPR-like_helical_dom_sf"/>
</dbReference>
<dbReference type="OrthoDB" id="185373at2759"/>
<organism evidence="1 2">
    <name type="scientific">Fistulifera solaris</name>
    <name type="common">Oleaginous diatom</name>
    <dbReference type="NCBI Taxonomy" id="1519565"/>
    <lineage>
        <taxon>Eukaryota</taxon>
        <taxon>Sar</taxon>
        <taxon>Stramenopiles</taxon>
        <taxon>Ochrophyta</taxon>
        <taxon>Bacillariophyta</taxon>
        <taxon>Bacillariophyceae</taxon>
        <taxon>Bacillariophycidae</taxon>
        <taxon>Naviculales</taxon>
        <taxon>Naviculaceae</taxon>
        <taxon>Fistulifera</taxon>
    </lineage>
</organism>
<accession>A0A1Z5JA18</accession>
<dbReference type="Proteomes" id="UP000198406">
    <property type="component" value="Unassembled WGS sequence"/>
</dbReference>
<reference evidence="1 2" key="1">
    <citation type="journal article" date="2015" name="Plant Cell">
        <title>Oil accumulation by the oleaginous diatom Fistulifera solaris as revealed by the genome and transcriptome.</title>
        <authorList>
            <person name="Tanaka T."/>
            <person name="Maeda Y."/>
            <person name="Veluchamy A."/>
            <person name="Tanaka M."/>
            <person name="Abida H."/>
            <person name="Marechal E."/>
            <person name="Bowler C."/>
            <person name="Muto M."/>
            <person name="Sunaga Y."/>
            <person name="Tanaka M."/>
            <person name="Yoshino T."/>
            <person name="Taniguchi T."/>
            <person name="Fukuda Y."/>
            <person name="Nemoto M."/>
            <person name="Matsumoto M."/>
            <person name="Wong P.S."/>
            <person name="Aburatani S."/>
            <person name="Fujibuchi W."/>
        </authorList>
    </citation>
    <scope>NUCLEOTIDE SEQUENCE [LARGE SCALE GENOMIC DNA]</scope>
    <source>
        <strain evidence="1 2">JPCC DA0580</strain>
    </source>
</reference>
<comment type="caution">
    <text evidence="1">The sequence shown here is derived from an EMBL/GenBank/DDBJ whole genome shotgun (WGS) entry which is preliminary data.</text>
</comment>
<gene>
    <name evidence="1" type="ORF">FisN_1Hh350</name>
</gene>
<name>A0A1Z5JA18_FISSO</name>
<proteinExistence type="predicted"/>
<dbReference type="Gene3D" id="1.25.40.10">
    <property type="entry name" value="Tetratricopeptide repeat domain"/>
    <property type="match status" value="1"/>
</dbReference>
<dbReference type="EMBL" id="BDSP01000025">
    <property type="protein sequence ID" value="GAX10809.1"/>
    <property type="molecule type" value="Genomic_DNA"/>
</dbReference>
<evidence type="ECO:0000313" key="2">
    <source>
        <dbReference type="Proteomes" id="UP000198406"/>
    </source>
</evidence>
<evidence type="ECO:0000313" key="1">
    <source>
        <dbReference type="EMBL" id="GAX10809.1"/>
    </source>
</evidence>
<keyword evidence="2" id="KW-1185">Reference proteome</keyword>
<dbReference type="InParanoid" id="A0A1Z5JA18"/>
<sequence>MYRYIVQRSSSQVARQCSHAARSLTSLSTTSQKWSVERSRLHCLNTIKRSLATNDDIRSTLKNDLKRSINSSSSPIQEHERWKSLSVEEQQFFAPDLLDAWIRYHADLSAFYHEDETKNDSKLSEMIDSAHRAHSVLDRLYPQWSPRRFGKTSEEKNDPAAIASANQILALWASTAQAGHRRSSLRKELRGIPQRAQFLWQQLPPSIDSSNALLQTWAYSHEHWRGTRAQSIFDTMTSPNAESYRLMIRAWAFSGERRGAFTATGFLRRMLRLLDEGNRDMEPSIDEYRIVLDSWTRAK</sequence>